<keyword evidence="3" id="KW-0547">Nucleotide-binding</keyword>
<dbReference type="OrthoDB" id="63267at2759"/>
<protein>
    <submittedName>
        <fullName evidence="9">Uncharacterized protein</fullName>
    </submittedName>
</protein>
<organism evidence="9 10">
    <name type="scientific">Halteria grandinella</name>
    <dbReference type="NCBI Taxonomy" id="5974"/>
    <lineage>
        <taxon>Eukaryota</taxon>
        <taxon>Sar</taxon>
        <taxon>Alveolata</taxon>
        <taxon>Ciliophora</taxon>
        <taxon>Intramacronucleata</taxon>
        <taxon>Spirotrichea</taxon>
        <taxon>Stichotrichia</taxon>
        <taxon>Sporadotrichida</taxon>
        <taxon>Halteriidae</taxon>
        <taxon>Halteria</taxon>
    </lineage>
</organism>
<accession>A0A8J8P030</accession>
<dbReference type="EMBL" id="RRYP01002805">
    <property type="protein sequence ID" value="TNV84403.1"/>
    <property type="molecule type" value="Genomic_DNA"/>
</dbReference>
<dbReference type="Proteomes" id="UP000785679">
    <property type="component" value="Unassembled WGS sequence"/>
</dbReference>
<evidence type="ECO:0000256" key="3">
    <source>
        <dbReference type="ARBA" id="ARBA00022741"/>
    </source>
</evidence>
<dbReference type="AlphaFoldDB" id="A0A8J8P030"/>
<proteinExistence type="predicted"/>
<reference evidence="9" key="1">
    <citation type="submission" date="2019-06" db="EMBL/GenBank/DDBJ databases">
        <authorList>
            <person name="Zheng W."/>
        </authorList>
    </citation>
    <scope>NUCLEOTIDE SEQUENCE</scope>
    <source>
        <strain evidence="9">QDHG01</strain>
    </source>
</reference>
<feature type="domain" description="Protein kinase" evidence="7">
    <location>
        <begin position="1"/>
        <end position="96"/>
    </location>
</feature>
<keyword evidence="1" id="KW-0723">Serine/threonine-protein kinase</keyword>
<evidence type="ECO:0000259" key="7">
    <source>
        <dbReference type="PROSITE" id="PS50011"/>
    </source>
</evidence>
<evidence type="ECO:0000256" key="5">
    <source>
        <dbReference type="ARBA" id="ARBA00022840"/>
    </source>
</evidence>
<evidence type="ECO:0000256" key="2">
    <source>
        <dbReference type="ARBA" id="ARBA00022679"/>
    </source>
</evidence>
<gene>
    <name evidence="9" type="ORF">FGO68_gene1525</name>
</gene>
<dbReference type="InterPro" id="IPR011009">
    <property type="entry name" value="Kinase-like_dom_sf"/>
</dbReference>
<dbReference type="GO" id="GO:0004691">
    <property type="term" value="F:cAMP-dependent protein kinase activity"/>
    <property type="evidence" value="ECO:0007669"/>
    <property type="project" value="TreeGrafter"/>
</dbReference>
<dbReference type="PANTHER" id="PTHR24353">
    <property type="entry name" value="CYCLIC NUCLEOTIDE-DEPENDENT PROTEIN KINASE"/>
    <property type="match status" value="1"/>
</dbReference>
<evidence type="ECO:0000313" key="10">
    <source>
        <dbReference type="Proteomes" id="UP000785679"/>
    </source>
</evidence>
<feature type="compositionally biased region" description="Polar residues" evidence="6">
    <location>
        <begin position="235"/>
        <end position="244"/>
    </location>
</feature>
<dbReference type="GO" id="GO:0005952">
    <property type="term" value="C:cAMP-dependent protein kinase complex"/>
    <property type="evidence" value="ECO:0007669"/>
    <property type="project" value="TreeGrafter"/>
</dbReference>
<name>A0A8J8P030_HALGN</name>
<keyword evidence="10" id="KW-1185">Reference proteome</keyword>
<feature type="region of interest" description="Disordered" evidence="6">
    <location>
        <begin position="214"/>
        <end position="259"/>
    </location>
</feature>
<evidence type="ECO:0000256" key="1">
    <source>
        <dbReference type="ARBA" id="ARBA00022527"/>
    </source>
</evidence>
<evidence type="ECO:0000313" key="9">
    <source>
        <dbReference type="EMBL" id="TNV84403.1"/>
    </source>
</evidence>
<dbReference type="Gene3D" id="3.30.200.20">
    <property type="entry name" value="Phosphorylase Kinase, domain 1"/>
    <property type="match status" value="1"/>
</dbReference>
<evidence type="ECO:0000256" key="6">
    <source>
        <dbReference type="SAM" id="MobiDB-lite"/>
    </source>
</evidence>
<evidence type="ECO:0000256" key="4">
    <source>
        <dbReference type="ARBA" id="ARBA00022777"/>
    </source>
</evidence>
<comment type="caution">
    <text evidence="9">The sequence shown here is derived from an EMBL/GenBank/DDBJ whole genome shotgun (WGS) entry which is preliminary data.</text>
</comment>
<keyword evidence="5" id="KW-0067">ATP-binding</keyword>
<dbReference type="InterPro" id="IPR000719">
    <property type="entry name" value="Prot_kinase_dom"/>
</dbReference>
<dbReference type="PANTHER" id="PTHR24353:SF37">
    <property type="entry name" value="CAMP-DEPENDENT PROTEIN KINASE CATALYTIC SUBUNIT PRKX"/>
    <property type="match status" value="1"/>
</dbReference>
<dbReference type="Pfam" id="PF00069">
    <property type="entry name" value="Pkinase"/>
    <property type="match status" value="1"/>
</dbReference>
<feature type="domain" description="AGC-kinase C-terminal" evidence="8">
    <location>
        <begin position="97"/>
        <end position="168"/>
    </location>
</feature>
<dbReference type="Gene3D" id="1.10.510.10">
    <property type="entry name" value="Transferase(Phosphotransferase) domain 1"/>
    <property type="match status" value="1"/>
</dbReference>
<keyword evidence="2" id="KW-0808">Transferase</keyword>
<evidence type="ECO:0000259" key="8">
    <source>
        <dbReference type="PROSITE" id="PS51285"/>
    </source>
</evidence>
<dbReference type="InterPro" id="IPR000961">
    <property type="entry name" value="AGC-kinase_C"/>
</dbReference>
<dbReference type="PROSITE" id="PS50011">
    <property type="entry name" value="PROTEIN_KINASE_DOM"/>
    <property type="match status" value="1"/>
</dbReference>
<dbReference type="SUPFAM" id="SSF56112">
    <property type="entry name" value="Protein kinase-like (PK-like)"/>
    <property type="match status" value="1"/>
</dbReference>
<dbReference type="GO" id="GO:0005524">
    <property type="term" value="F:ATP binding"/>
    <property type="evidence" value="ECO:0007669"/>
    <property type="project" value="UniProtKB-KW"/>
</dbReference>
<sequence length="259" mass="29681">MAPEVMCRQNHGVAADYFAVGVIAYECMNGRRPYIGKSRREIRENIIQFQVKIGDDDIPPGWSKEAADFINQCLQRKPSRRLGLQGNSEVKKHAWFDGFDWESFTHKKMTASYTPRQQDNFDKNYVNNPEWKDGSIVEEHAKNLDRQSVQLQFRGYYYDKDRPRRTTPFQSGLQSLMLETAQKQAIDEEEDDNKGIFGNGKSVDAMIKELNEEMGADGEDTKPIQEESYGIDGNASKSIESQNFGLEPLSQARLLVPRQ</sequence>
<keyword evidence="4" id="KW-0418">Kinase</keyword>
<dbReference type="PROSITE" id="PS51285">
    <property type="entry name" value="AGC_KINASE_CTER"/>
    <property type="match status" value="1"/>
</dbReference>